<dbReference type="Proteomes" id="UP000499080">
    <property type="component" value="Unassembled WGS sequence"/>
</dbReference>
<dbReference type="AlphaFoldDB" id="A0A4Y2H3U0"/>
<protein>
    <submittedName>
        <fullName evidence="1">Uncharacterized protein</fullName>
    </submittedName>
</protein>
<name>A0A4Y2H3U0_ARAVE</name>
<comment type="caution">
    <text evidence="1">The sequence shown here is derived from an EMBL/GenBank/DDBJ whole genome shotgun (WGS) entry which is preliminary data.</text>
</comment>
<sequence length="92" mass="10261">MATSLEVYKRKELQAYVHSFSSGSVAVIEITLRLPKQYRDSEAASCDLCCRKCCMSVQAHTPLSVLSQTWKVVSQQCESYGWEEGFTGISMG</sequence>
<accession>A0A4Y2H3U0</accession>
<reference evidence="1 2" key="1">
    <citation type="journal article" date="2019" name="Sci. Rep.">
        <title>Orb-weaving spider Araneus ventricosus genome elucidates the spidroin gene catalogue.</title>
        <authorList>
            <person name="Kono N."/>
            <person name="Nakamura H."/>
            <person name="Ohtoshi R."/>
            <person name="Moran D.A.P."/>
            <person name="Shinohara A."/>
            <person name="Yoshida Y."/>
            <person name="Fujiwara M."/>
            <person name="Mori M."/>
            <person name="Tomita M."/>
            <person name="Arakawa K."/>
        </authorList>
    </citation>
    <scope>NUCLEOTIDE SEQUENCE [LARGE SCALE GENOMIC DNA]</scope>
</reference>
<evidence type="ECO:0000313" key="1">
    <source>
        <dbReference type="EMBL" id="GBM59428.1"/>
    </source>
</evidence>
<gene>
    <name evidence="1" type="ORF">AVEN_174411_1</name>
</gene>
<organism evidence="1 2">
    <name type="scientific">Araneus ventricosus</name>
    <name type="common">Orbweaver spider</name>
    <name type="synonym">Epeira ventricosa</name>
    <dbReference type="NCBI Taxonomy" id="182803"/>
    <lineage>
        <taxon>Eukaryota</taxon>
        <taxon>Metazoa</taxon>
        <taxon>Ecdysozoa</taxon>
        <taxon>Arthropoda</taxon>
        <taxon>Chelicerata</taxon>
        <taxon>Arachnida</taxon>
        <taxon>Araneae</taxon>
        <taxon>Araneomorphae</taxon>
        <taxon>Entelegynae</taxon>
        <taxon>Araneoidea</taxon>
        <taxon>Araneidae</taxon>
        <taxon>Araneus</taxon>
    </lineage>
</organism>
<keyword evidence="2" id="KW-1185">Reference proteome</keyword>
<evidence type="ECO:0000313" key="2">
    <source>
        <dbReference type="Proteomes" id="UP000499080"/>
    </source>
</evidence>
<proteinExistence type="predicted"/>
<dbReference type="EMBL" id="BGPR01001681">
    <property type="protein sequence ID" value="GBM59428.1"/>
    <property type="molecule type" value="Genomic_DNA"/>
</dbReference>